<dbReference type="PANTHER" id="PTHR48043">
    <property type="entry name" value="EG:EG0003.4 PROTEIN-RELATED"/>
    <property type="match status" value="1"/>
</dbReference>
<dbReference type="GO" id="GO:0015020">
    <property type="term" value="F:glucuronosyltransferase activity"/>
    <property type="evidence" value="ECO:0007669"/>
    <property type="project" value="UniProtKB-EC"/>
</dbReference>
<dbReference type="Pfam" id="PF00201">
    <property type="entry name" value="UDPGT"/>
    <property type="match status" value="1"/>
</dbReference>
<accession>A0AAV5TJR0</accession>
<gene>
    <name evidence="12" type="ORF">PENTCL1PPCAC_16706</name>
</gene>
<feature type="non-terminal residue" evidence="12">
    <location>
        <position position="1"/>
    </location>
</feature>
<evidence type="ECO:0000313" key="12">
    <source>
        <dbReference type="EMBL" id="GMS94531.1"/>
    </source>
</evidence>
<keyword evidence="7 11" id="KW-0732">Signal</keyword>
<dbReference type="Proteomes" id="UP001432027">
    <property type="component" value="Unassembled WGS sequence"/>
</dbReference>
<dbReference type="PANTHER" id="PTHR48043:SF23">
    <property type="entry name" value="UDP-GLUCURONOSYLTRANSFERASE"/>
    <property type="match status" value="1"/>
</dbReference>
<dbReference type="GO" id="GO:0016020">
    <property type="term" value="C:membrane"/>
    <property type="evidence" value="ECO:0007669"/>
    <property type="project" value="UniProtKB-SubCell"/>
</dbReference>
<evidence type="ECO:0000256" key="8">
    <source>
        <dbReference type="ARBA" id="ARBA00022989"/>
    </source>
</evidence>
<dbReference type="SUPFAM" id="SSF53756">
    <property type="entry name" value="UDP-Glycosyltransferase/glycogen phosphorylase"/>
    <property type="match status" value="1"/>
</dbReference>
<dbReference type="InterPro" id="IPR002213">
    <property type="entry name" value="UDP_glucos_trans"/>
</dbReference>
<name>A0AAV5TJR0_9BILA</name>
<protein>
    <recommendedName>
        <fullName evidence="3">glucuronosyltransferase</fullName>
        <ecNumber evidence="3">2.4.1.17</ecNumber>
    </recommendedName>
</protein>
<proteinExistence type="inferred from homology"/>
<dbReference type="EC" id="2.4.1.17" evidence="3"/>
<evidence type="ECO:0000256" key="6">
    <source>
        <dbReference type="ARBA" id="ARBA00022692"/>
    </source>
</evidence>
<feature type="non-terminal residue" evidence="12">
    <location>
        <position position="502"/>
    </location>
</feature>
<evidence type="ECO:0000256" key="5">
    <source>
        <dbReference type="ARBA" id="ARBA00022679"/>
    </source>
</evidence>
<dbReference type="Gene3D" id="3.40.50.2000">
    <property type="entry name" value="Glycogen Phosphorylase B"/>
    <property type="match status" value="1"/>
</dbReference>
<keyword evidence="9" id="KW-0472">Membrane</keyword>
<evidence type="ECO:0000256" key="9">
    <source>
        <dbReference type="ARBA" id="ARBA00023136"/>
    </source>
</evidence>
<keyword evidence="4" id="KW-0328">Glycosyltransferase</keyword>
<keyword evidence="13" id="KW-1185">Reference proteome</keyword>
<organism evidence="12 13">
    <name type="scientific">Pristionchus entomophagus</name>
    <dbReference type="NCBI Taxonomy" id="358040"/>
    <lineage>
        <taxon>Eukaryota</taxon>
        <taxon>Metazoa</taxon>
        <taxon>Ecdysozoa</taxon>
        <taxon>Nematoda</taxon>
        <taxon>Chromadorea</taxon>
        <taxon>Rhabditida</taxon>
        <taxon>Rhabditina</taxon>
        <taxon>Diplogasteromorpha</taxon>
        <taxon>Diplogasteroidea</taxon>
        <taxon>Neodiplogasteridae</taxon>
        <taxon>Pristionchus</taxon>
    </lineage>
</organism>
<dbReference type="CDD" id="cd03784">
    <property type="entry name" value="GT1_Gtf-like"/>
    <property type="match status" value="1"/>
</dbReference>
<keyword evidence="6" id="KW-0812">Transmembrane</keyword>
<dbReference type="InterPro" id="IPR050271">
    <property type="entry name" value="UDP-glycosyltransferase"/>
</dbReference>
<keyword evidence="8" id="KW-1133">Transmembrane helix</keyword>
<evidence type="ECO:0000256" key="7">
    <source>
        <dbReference type="ARBA" id="ARBA00022729"/>
    </source>
</evidence>
<evidence type="ECO:0000256" key="4">
    <source>
        <dbReference type="ARBA" id="ARBA00022676"/>
    </source>
</evidence>
<evidence type="ECO:0000256" key="11">
    <source>
        <dbReference type="SAM" id="SignalP"/>
    </source>
</evidence>
<evidence type="ECO:0000256" key="3">
    <source>
        <dbReference type="ARBA" id="ARBA00012544"/>
    </source>
</evidence>
<comment type="caution">
    <text evidence="12">The sequence shown here is derived from an EMBL/GenBank/DDBJ whole genome shotgun (WGS) entry which is preliminary data.</text>
</comment>
<reference evidence="12" key="1">
    <citation type="submission" date="2023-10" db="EMBL/GenBank/DDBJ databases">
        <title>Genome assembly of Pristionchus species.</title>
        <authorList>
            <person name="Yoshida K."/>
            <person name="Sommer R.J."/>
        </authorList>
    </citation>
    <scope>NUCLEOTIDE SEQUENCE</scope>
    <source>
        <strain evidence="12">RS0144</strain>
    </source>
</reference>
<evidence type="ECO:0000313" key="13">
    <source>
        <dbReference type="Proteomes" id="UP001432027"/>
    </source>
</evidence>
<dbReference type="FunFam" id="3.40.50.2000:FF:000038">
    <property type="entry name" value="UDP-GlucuronosylTransferase"/>
    <property type="match status" value="1"/>
</dbReference>
<comment type="catalytic activity">
    <reaction evidence="10">
        <text>glucuronate acceptor + UDP-alpha-D-glucuronate = acceptor beta-D-glucuronoside + UDP + H(+)</text>
        <dbReference type="Rhea" id="RHEA:21032"/>
        <dbReference type="ChEBI" id="CHEBI:15378"/>
        <dbReference type="ChEBI" id="CHEBI:58052"/>
        <dbReference type="ChEBI" id="CHEBI:58223"/>
        <dbReference type="ChEBI" id="CHEBI:132367"/>
        <dbReference type="ChEBI" id="CHEBI:132368"/>
        <dbReference type="EC" id="2.4.1.17"/>
    </reaction>
</comment>
<dbReference type="AlphaFoldDB" id="A0AAV5TJR0"/>
<feature type="signal peptide" evidence="11">
    <location>
        <begin position="1"/>
        <end position="17"/>
    </location>
</feature>
<evidence type="ECO:0000256" key="1">
    <source>
        <dbReference type="ARBA" id="ARBA00004167"/>
    </source>
</evidence>
<dbReference type="EMBL" id="BTSX01000004">
    <property type="protein sequence ID" value="GMS94531.1"/>
    <property type="molecule type" value="Genomic_DNA"/>
</dbReference>
<evidence type="ECO:0000256" key="10">
    <source>
        <dbReference type="ARBA" id="ARBA00047475"/>
    </source>
</evidence>
<comment type="similarity">
    <text evidence="2">Belongs to the UDP-glycosyltransferase family.</text>
</comment>
<sequence>RMRIILLLSCGFLFVDSFKILVYNSKFGHSHSTFLGQITDILAHAGHNVTSLLPIINSSIGDGTTKSFKIYVQSDPVIKEFYDKQRQVNFFEIGMFSPIKPFAIGSMFANDFGRTCKKVIEEPGLIERLRAEKYDVMITENFDLCGMGISHAIAPKAVIGSSSTFLFGSQFDEFGVETAVSYRPNLISSGLDVHSIVSRFWNFYAEMSIRATFWFTRRAVNSVLKEHFGEDYPTIAEQSSNVAVVLTNSEPLIESAAPTTSRVINVPGIGAKAVKPLDKYWEGVLTQRDRTVLLSFGSFAKSTQMPEKWKRGIIRAIARFPETTFIWKYEDLDDNFAREASKVRNLVLTKWMPQVDILDHKNLALFITHGGMGSTRETALRGVPGLFIPVFFDQPRNAGMAEFNGLGRVYDKFELHDDEKMAEMIREMLENKKYRENARRFSKMLANKPFTSKELLIKHVEFAAEFGPSAALRPQSVDMNFIEYHNLDLITIFLISSLLIFY</sequence>
<evidence type="ECO:0000256" key="2">
    <source>
        <dbReference type="ARBA" id="ARBA00009995"/>
    </source>
</evidence>
<comment type="subcellular location">
    <subcellularLocation>
        <location evidence="1">Membrane</location>
        <topology evidence="1">Single-pass membrane protein</topology>
    </subcellularLocation>
</comment>
<keyword evidence="5" id="KW-0808">Transferase</keyword>
<feature type="chain" id="PRO_5043551611" description="glucuronosyltransferase" evidence="11">
    <location>
        <begin position="18"/>
        <end position="502"/>
    </location>
</feature>